<dbReference type="NCBIfam" id="TIGR01891">
    <property type="entry name" value="amidohydrolases"/>
    <property type="match status" value="1"/>
</dbReference>
<dbReference type="SUPFAM" id="SSF53187">
    <property type="entry name" value="Zn-dependent exopeptidases"/>
    <property type="match status" value="1"/>
</dbReference>
<accession>A0A1I0IAD5</accession>
<dbReference type="PANTHER" id="PTHR30575:SF0">
    <property type="entry name" value="XAA-ARG DIPEPTIDASE"/>
    <property type="match status" value="1"/>
</dbReference>
<gene>
    <name evidence="2" type="ORF">SAMN04487771_10745</name>
</gene>
<dbReference type="PIRSF" id="PIRSF037227">
    <property type="entry name" value="Aminobenzoyl-glu_utiliz_pB"/>
    <property type="match status" value="1"/>
</dbReference>
<dbReference type="InterPro" id="IPR052030">
    <property type="entry name" value="Peptidase_M20/M20A_hydrolases"/>
</dbReference>
<protein>
    <submittedName>
        <fullName evidence="2">Aminobenzoyl-glutamate utilization protein B</fullName>
    </submittedName>
</protein>
<dbReference type="InterPro" id="IPR036264">
    <property type="entry name" value="Bact_exopeptidase_dim_dom"/>
</dbReference>
<dbReference type="STRING" id="1526.SAMN02910262_01763"/>
<dbReference type="SUPFAM" id="SSF55031">
    <property type="entry name" value="Bacterial exopeptidase dimerisation domain"/>
    <property type="match status" value="1"/>
</dbReference>
<dbReference type="eggNOG" id="COG1473">
    <property type="taxonomic scope" value="Bacteria"/>
</dbReference>
<organism evidence="2 3">
    <name type="scientific">[Clostridium] aminophilum</name>
    <dbReference type="NCBI Taxonomy" id="1526"/>
    <lineage>
        <taxon>Bacteria</taxon>
        <taxon>Bacillati</taxon>
        <taxon>Bacillota</taxon>
        <taxon>Clostridia</taxon>
        <taxon>Lachnospirales</taxon>
        <taxon>Lachnospiraceae</taxon>
    </lineage>
</organism>
<evidence type="ECO:0000313" key="2">
    <source>
        <dbReference type="EMBL" id="SET93581.1"/>
    </source>
</evidence>
<dbReference type="Gene3D" id="3.40.630.10">
    <property type="entry name" value="Zn peptidases"/>
    <property type="match status" value="2"/>
</dbReference>
<proteinExistence type="predicted"/>
<dbReference type="InterPro" id="IPR002933">
    <property type="entry name" value="Peptidase_M20"/>
</dbReference>
<dbReference type="InterPro" id="IPR011650">
    <property type="entry name" value="Peptidase_M20_dimer"/>
</dbReference>
<reference evidence="2 3" key="1">
    <citation type="submission" date="2016-10" db="EMBL/GenBank/DDBJ databases">
        <authorList>
            <person name="de Groot N.N."/>
        </authorList>
    </citation>
    <scope>NUCLEOTIDE SEQUENCE [LARGE SCALE GENOMIC DNA]</scope>
    <source>
        <strain evidence="2 3">KH1P1</strain>
    </source>
</reference>
<evidence type="ECO:0000313" key="3">
    <source>
        <dbReference type="Proteomes" id="UP000199820"/>
    </source>
</evidence>
<dbReference type="GO" id="GO:0016805">
    <property type="term" value="F:dipeptidase activity"/>
    <property type="evidence" value="ECO:0007669"/>
    <property type="project" value="TreeGrafter"/>
</dbReference>
<dbReference type="FunFam" id="3.30.70.360:FF:000004">
    <property type="entry name" value="Peptidase M20 domain-containing protein 2"/>
    <property type="match status" value="1"/>
</dbReference>
<dbReference type="Proteomes" id="UP000199820">
    <property type="component" value="Unassembled WGS sequence"/>
</dbReference>
<keyword evidence="3" id="KW-1185">Reference proteome</keyword>
<dbReference type="PANTHER" id="PTHR30575">
    <property type="entry name" value="PEPTIDASE M20"/>
    <property type="match status" value="1"/>
</dbReference>
<name>A0A1I0IAD5_9FIRM</name>
<dbReference type="AlphaFoldDB" id="A0A1I0IAD5"/>
<dbReference type="GO" id="GO:0046657">
    <property type="term" value="P:folic acid catabolic process"/>
    <property type="evidence" value="ECO:0007669"/>
    <property type="project" value="TreeGrafter"/>
</dbReference>
<evidence type="ECO:0000259" key="1">
    <source>
        <dbReference type="Pfam" id="PF07687"/>
    </source>
</evidence>
<dbReference type="GO" id="GO:0071713">
    <property type="term" value="F:para-aminobenzoyl-glutamate hydrolase activity"/>
    <property type="evidence" value="ECO:0007669"/>
    <property type="project" value="TreeGrafter"/>
</dbReference>
<sequence>MEGNIMEKDLEQIRASVAAHREEILSANDRIHGFAEMAYQEFQSSELLIGLLEENGFQVEKGLADMPTCFLGRWGKGAPVMGILGEFDALECLSQEAGNPEHKPVLEGAPGHGCGHCALGTASLSAAIAVKEYLERNQKSGTVIYFGCPAEEGAGAKQFMARAGLFDDCDFVYTWHPATVNQVSADSNSAIMGATFTFDGITAHAGACPWNGRSALDACELMNVGCNYLREHMEDGQRVHYAYSNAGGSQPNVVPAHASVKYEVRARRVSEVKELFARVVDIAKGAALMTGTKLTYEVSMAFSDFESNRTLAPIMSDCLKEVGAPAWDDEDYALAEKYLRSYDPVTLDHIRQSMAEMFGAENVPEIEKRPLHAGVFAFDPRSGKPQGGSTDVGDVSYAAPTVELNIATACIGNIGHTWQMAGQAGSRIAHKGLLTAAEIMALACVRTMDRTDLIQKAKEEVRRKNGGHYQCPLPDSVKPPIGTY</sequence>
<dbReference type="GO" id="GO:0005737">
    <property type="term" value="C:cytoplasm"/>
    <property type="evidence" value="ECO:0007669"/>
    <property type="project" value="TreeGrafter"/>
</dbReference>
<dbReference type="EMBL" id="FOIL01000074">
    <property type="protein sequence ID" value="SET93581.1"/>
    <property type="molecule type" value="Genomic_DNA"/>
</dbReference>
<feature type="domain" description="Peptidase M20 dimerisation" evidence="1">
    <location>
        <begin position="190"/>
        <end position="285"/>
    </location>
</feature>
<dbReference type="InterPro" id="IPR017439">
    <property type="entry name" value="Amidohydrolase"/>
</dbReference>
<dbReference type="InterPro" id="IPR017145">
    <property type="entry name" value="Aminobenzoyl-glu_utiliz_pB"/>
</dbReference>
<dbReference type="Gene3D" id="3.30.70.360">
    <property type="match status" value="1"/>
</dbReference>
<dbReference type="Pfam" id="PF07687">
    <property type="entry name" value="M20_dimer"/>
    <property type="match status" value="1"/>
</dbReference>
<dbReference type="Pfam" id="PF01546">
    <property type="entry name" value="Peptidase_M20"/>
    <property type="match status" value="1"/>
</dbReference>